<evidence type="ECO:0000313" key="2">
    <source>
        <dbReference type="Proteomes" id="UP000058660"/>
    </source>
</evidence>
<dbReference type="RefSeq" id="WP_003049320.1">
    <property type="nucleotide sequence ID" value="NZ_CP010825.1"/>
</dbReference>
<name>A0ABM5VQG0_THEA5</name>
<accession>A0ABM5VQG0</accession>
<reference evidence="2" key="1">
    <citation type="journal article" date="2015" name="PLoS ONE">
        <title>Complete Genome Sequence of Thermus aquaticus Y51MC23.</title>
        <authorList>
            <person name="Brumm P.J."/>
            <person name="Monsma S."/>
            <person name="Keough B."/>
            <person name="Jasinovica S."/>
            <person name="Ferguson E."/>
            <person name="Schoenfeld T."/>
            <person name="Lodes M."/>
            <person name="Mead D.A."/>
        </authorList>
    </citation>
    <scope>NUCLEOTIDE SEQUENCE [LARGE SCALE GENOMIC DNA]</scope>
    <source>
        <strain evidence="2">BAA-2747 / Y51MC23</strain>
    </source>
</reference>
<organism evidence="1 2">
    <name type="scientific">Thermus aquaticus (strain ATCC BAA-2747 / Y51MC23)</name>
    <dbReference type="NCBI Taxonomy" id="498848"/>
    <lineage>
        <taxon>Bacteria</taxon>
        <taxon>Thermotogati</taxon>
        <taxon>Deinococcota</taxon>
        <taxon>Deinococci</taxon>
        <taxon>Thermales</taxon>
        <taxon>Thermaceae</taxon>
        <taxon>Thermus</taxon>
    </lineage>
</organism>
<evidence type="ECO:0000313" key="1">
    <source>
        <dbReference type="EMBL" id="ALJ92292.1"/>
    </source>
</evidence>
<sequence>MGIFIQRKTKSGKEVVQVIPREAVVLVELLGDLLTITTGHSAPYTDLEVRLKPNQVAGIKAQLFSFAEGKVIWIVEEE</sequence>
<proteinExistence type="predicted"/>
<keyword evidence="1" id="KW-0614">Plasmid</keyword>
<gene>
    <name evidence="1" type="ORF">TO73_2763</name>
</gene>
<geneLocation type="plasmid" evidence="1 2">
    <name>pTA69</name>
</geneLocation>
<dbReference type="EMBL" id="CP010825">
    <property type="protein sequence ID" value="ALJ92292.1"/>
    <property type="molecule type" value="Genomic_DNA"/>
</dbReference>
<keyword evidence="2" id="KW-1185">Reference proteome</keyword>
<dbReference type="Proteomes" id="UP000058660">
    <property type="component" value="Plasmid pTA69"/>
</dbReference>
<protein>
    <submittedName>
        <fullName evidence="1">Uncharacterized protein</fullName>
    </submittedName>
</protein>